<sequence>MAAVAAVRRNRVVRAAGEARRNREVGEVDTQERYAFRSQDRGCLGILVAGSLPSLFARTRVRNLATRNLAKERPEIAYCPRPNLSASPAGCPPTVTVAAAWYA</sequence>
<comment type="caution">
    <text evidence="1">The sequence shown here is derived from an EMBL/GenBank/DDBJ whole genome shotgun (WGS) entry which is preliminary data.</text>
</comment>
<keyword evidence="2" id="KW-1185">Reference proteome</keyword>
<protein>
    <submittedName>
        <fullName evidence="1">Uncharacterized protein</fullName>
    </submittedName>
</protein>
<reference evidence="1 2" key="1">
    <citation type="journal article" date="2019" name="Emerg. Microbes Infect.">
        <title>Comprehensive subspecies identification of 175 nontuberculous mycobacteria species based on 7547 genomic profiles.</title>
        <authorList>
            <person name="Matsumoto Y."/>
            <person name="Kinjo T."/>
            <person name="Motooka D."/>
            <person name="Nabeya D."/>
            <person name="Jung N."/>
            <person name="Uechi K."/>
            <person name="Horii T."/>
            <person name="Iida T."/>
            <person name="Fujita J."/>
            <person name="Nakamura S."/>
        </authorList>
    </citation>
    <scope>NUCLEOTIDE SEQUENCE [LARGE SCALE GENOMIC DNA]</scope>
    <source>
        <strain evidence="1 2">JCM 30725</strain>
    </source>
</reference>
<proteinExistence type="predicted"/>
<evidence type="ECO:0000313" key="1">
    <source>
        <dbReference type="EMBL" id="GFG90060.1"/>
    </source>
</evidence>
<dbReference type="Proteomes" id="UP000465360">
    <property type="component" value="Unassembled WGS sequence"/>
</dbReference>
<organism evidence="1 2">
    <name type="scientific">Mycobacterium bourgelatii</name>
    <dbReference type="NCBI Taxonomy" id="1273442"/>
    <lineage>
        <taxon>Bacteria</taxon>
        <taxon>Bacillati</taxon>
        <taxon>Actinomycetota</taxon>
        <taxon>Actinomycetes</taxon>
        <taxon>Mycobacteriales</taxon>
        <taxon>Mycobacteriaceae</taxon>
        <taxon>Mycobacterium</taxon>
    </lineage>
</organism>
<gene>
    <name evidence="1" type="ORF">MBOU_21020</name>
</gene>
<dbReference type="AlphaFoldDB" id="A0A7I9YN11"/>
<name>A0A7I9YN11_MYCBU</name>
<evidence type="ECO:0000313" key="2">
    <source>
        <dbReference type="Proteomes" id="UP000465360"/>
    </source>
</evidence>
<dbReference type="EMBL" id="BLKZ01000001">
    <property type="protein sequence ID" value="GFG90060.1"/>
    <property type="molecule type" value="Genomic_DNA"/>
</dbReference>
<accession>A0A7I9YN11</accession>